<name>A0A2S8SRG5_9BACT</name>
<dbReference type="InterPro" id="IPR011051">
    <property type="entry name" value="RmlC_Cupin_sf"/>
</dbReference>
<reference evidence="2 3" key="1">
    <citation type="journal article" date="2018" name="Syst. Appl. Microbiol.">
        <title>Abditibacterium utsteinense sp. nov., the first cultivated member of candidate phylum FBP, isolated from ice-free Antarctic soil samples.</title>
        <authorList>
            <person name="Tahon G."/>
            <person name="Tytgat B."/>
            <person name="Lebbe L."/>
            <person name="Carlier A."/>
            <person name="Willems A."/>
        </authorList>
    </citation>
    <scope>NUCLEOTIDE SEQUENCE [LARGE SCALE GENOMIC DNA]</scope>
    <source>
        <strain evidence="2 3">LMG 29911</strain>
    </source>
</reference>
<proteinExistence type="predicted"/>
<dbReference type="Pfam" id="PF07883">
    <property type="entry name" value="Cupin_2"/>
    <property type="match status" value="1"/>
</dbReference>
<evidence type="ECO:0000313" key="2">
    <source>
        <dbReference type="EMBL" id="PQV63368.1"/>
    </source>
</evidence>
<dbReference type="OrthoDB" id="5514486at2"/>
<comment type="caution">
    <text evidence="2">The sequence shown here is derived from an EMBL/GenBank/DDBJ whole genome shotgun (WGS) entry which is preliminary data.</text>
</comment>
<dbReference type="EMBL" id="NIGF01000012">
    <property type="protein sequence ID" value="PQV63368.1"/>
    <property type="molecule type" value="Genomic_DNA"/>
</dbReference>
<organism evidence="2 3">
    <name type="scientific">Abditibacterium utsteinense</name>
    <dbReference type="NCBI Taxonomy" id="1960156"/>
    <lineage>
        <taxon>Bacteria</taxon>
        <taxon>Pseudomonadati</taxon>
        <taxon>Abditibacteriota</taxon>
        <taxon>Abditibacteriia</taxon>
        <taxon>Abditibacteriales</taxon>
        <taxon>Abditibacteriaceae</taxon>
        <taxon>Abditibacterium</taxon>
    </lineage>
</organism>
<dbReference type="InterPro" id="IPR014710">
    <property type="entry name" value="RmlC-like_jellyroll"/>
</dbReference>
<evidence type="ECO:0000259" key="1">
    <source>
        <dbReference type="Pfam" id="PF07883"/>
    </source>
</evidence>
<dbReference type="PANTHER" id="PTHR37694">
    <property type="entry name" value="SLR8022 PROTEIN"/>
    <property type="match status" value="1"/>
</dbReference>
<accession>A0A2S8SRG5</accession>
<feature type="domain" description="Cupin type-2" evidence="1">
    <location>
        <begin position="62"/>
        <end position="125"/>
    </location>
</feature>
<evidence type="ECO:0000313" key="3">
    <source>
        <dbReference type="Proteomes" id="UP000237684"/>
    </source>
</evidence>
<dbReference type="InParanoid" id="A0A2S8SRG5"/>
<protein>
    <submittedName>
        <fullName evidence="2">Cupin domain-containing protein</fullName>
    </submittedName>
</protein>
<dbReference type="SUPFAM" id="SSF51182">
    <property type="entry name" value="RmlC-like cupins"/>
    <property type="match status" value="1"/>
</dbReference>
<sequence length="131" mass="14534">MNEENLQPDRLRAAPVERFAGQSHVFNLNEALQKLRAETHAARDGHRQMTLFHRAPVTKVLFAFDAGGTLAKHSAHGLVTIHVLEGQLQVQVDGQDHELNAGQILILNPDVPHDVRASQNSAMLLTVHMEK</sequence>
<dbReference type="InterPro" id="IPR013096">
    <property type="entry name" value="Cupin_2"/>
</dbReference>
<keyword evidence="3" id="KW-1185">Reference proteome</keyword>
<dbReference type="CDD" id="cd02230">
    <property type="entry name" value="cupin_HP0902-like"/>
    <property type="match status" value="1"/>
</dbReference>
<dbReference type="Gene3D" id="2.60.120.10">
    <property type="entry name" value="Jelly Rolls"/>
    <property type="match status" value="1"/>
</dbReference>
<dbReference type="Proteomes" id="UP000237684">
    <property type="component" value="Unassembled WGS sequence"/>
</dbReference>
<gene>
    <name evidence="2" type="ORF">B1R32_11223</name>
</gene>
<dbReference type="AlphaFoldDB" id="A0A2S8SRG5"/>
<dbReference type="PANTHER" id="PTHR37694:SF1">
    <property type="entry name" value="SLR8022 PROTEIN"/>
    <property type="match status" value="1"/>
</dbReference>
<dbReference type="RefSeq" id="WP_123580658.1">
    <property type="nucleotide sequence ID" value="NZ_NIGF01000012.1"/>
</dbReference>